<keyword evidence="2" id="KW-1185">Reference proteome</keyword>
<sequence>MALWSEKKHALTLNPGPGEVYALSLGKTMFSPHQLESWFCPRCRKILLDASGYESNIRPE</sequence>
<comment type="caution">
    <text evidence="1">The sequence shown here is derived from an EMBL/GenBank/DDBJ whole genome shotgun (WGS) entry which is preliminary data.</text>
</comment>
<name>A0ABR9R6G3_9FIRM</name>
<evidence type="ECO:0000313" key="2">
    <source>
        <dbReference type="Proteomes" id="UP000768567"/>
    </source>
</evidence>
<dbReference type="EMBL" id="JADCKC010000004">
    <property type="protein sequence ID" value="MBE5038737.1"/>
    <property type="molecule type" value="Genomic_DNA"/>
</dbReference>
<accession>A0ABR9R6G3</accession>
<gene>
    <name evidence="1" type="ORF">INF35_13155</name>
</gene>
<dbReference type="Proteomes" id="UP000768567">
    <property type="component" value="Unassembled WGS sequence"/>
</dbReference>
<proteinExistence type="predicted"/>
<protein>
    <submittedName>
        <fullName evidence="1">Uncharacterized protein</fullName>
    </submittedName>
</protein>
<dbReference type="RefSeq" id="WP_193503198.1">
    <property type="nucleotide sequence ID" value="NZ_JADCKC010000004.1"/>
</dbReference>
<organism evidence="1 2">
    <name type="scientific">Gemmiger gallinarum</name>
    <dbReference type="NCBI Taxonomy" id="2779354"/>
    <lineage>
        <taxon>Bacteria</taxon>
        <taxon>Bacillati</taxon>
        <taxon>Bacillota</taxon>
        <taxon>Clostridia</taxon>
        <taxon>Eubacteriales</taxon>
        <taxon>Gemmiger</taxon>
    </lineage>
</organism>
<reference evidence="1 2" key="1">
    <citation type="submission" date="2020-10" db="EMBL/GenBank/DDBJ databases">
        <title>ChiBAC.</title>
        <authorList>
            <person name="Zenner C."/>
            <person name="Hitch T.C.A."/>
            <person name="Clavel T."/>
        </authorList>
    </citation>
    <scope>NUCLEOTIDE SEQUENCE [LARGE SCALE GENOMIC DNA]</scope>
    <source>
        <strain evidence="1 2">DSM 109015</strain>
    </source>
</reference>
<evidence type="ECO:0000313" key="1">
    <source>
        <dbReference type="EMBL" id="MBE5038737.1"/>
    </source>
</evidence>